<keyword evidence="1 4" id="KW-0479">Metal-binding</keyword>
<evidence type="ECO:0000256" key="4">
    <source>
        <dbReference type="PROSITE-ProRule" id="PRU00207"/>
    </source>
</evidence>
<feature type="region of interest" description="Disordered" evidence="5">
    <location>
        <begin position="526"/>
        <end position="562"/>
    </location>
</feature>
<dbReference type="EMBL" id="MU864371">
    <property type="protein sequence ID" value="KAK4189913.1"/>
    <property type="molecule type" value="Genomic_DNA"/>
</dbReference>
<keyword evidence="9" id="KW-1185">Reference proteome</keyword>
<name>A0AAN6WYB7_9PEZI</name>
<dbReference type="AlphaFoldDB" id="A0AAN6WYB7"/>
<dbReference type="PROSITE" id="PS50089">
    <property type="entry name" value="ZF_RING_2"/>
    <property type="match status" value="1"/>
</dbReference>
<evidence type="ECO:0000256" key="3">
    <source>
        <dbReference type="ARBA" id="ARBA00022833"/>
    </source>
</evidence>
<dbReference type="PANTHER" id="PTHR10131:SF94">
    <property type="entry name" value="TNF RECEPTOR-ASSOCIATED FACTOR 4"/>
    <property type="match status" value="1"/>
</dbReference>
<dbReference type="Pfam" id="PF02176">
    <property type="entry name" value="zf-TRAF"/>
    <property type="match status" value="1"/>
</dbReference>
<dbReference type="Pfam" id="PF13923">
    <property type="entry name" value="zf-C3HC4_2"/>
    <property type="match status" value="1"/>
</dbReference>
<feature type="domain" description="RING-type" evidence="6">
    <location>
        <begin position="81"/>
        <end position="119"/>
    </location>
</feature>
<feature type="region of interest" description="Disordered" evidence="5">
    <location>
        <begin position="312"/>
        <end position="343"/>
    </location>
</feature>
<dbReference type="InterPro" id="IPR001841">
    <property type="entry name" value="Znf_RING"/>
</dbReference>
<dbReference type="PROSITE" id="PS00518">
    <property type="entry name" value="ZF_RING_1"/>
    <property type="match status" value="1"/>
</dbReference>
<dbReference type="InterPro" id="IPR017907">
    <property type="entry name" value="Znf_RING_CS"/>
</dbReference>
<dbReference type="GO" id="GO:0008270">
    <property type="term" value="F:zinc ion binding"/>
    <property type="evidence" value="ECO:0007669"/>
    <property type="project" value="UniProtKB-KW"/>
</dbReference>
<dbReference type="InterPro" id="IPR013083">
    <property type="entry name" value="Znf_RING/FYVE/PHD"/>
</dbReference>
<proteinExistence type="predicted"/>
<dbReference type="Gene3D" id="3.30.40.10">
    <property type="entry name" value="Zinc/RING finger domain, C3HC4 (zinc finger)"/>
    <property type="match status" value="3"/>
</dbReference>
<evidence type="ECO:0000256" key="2">
    <source>
        <dbReference type="ARBA" id="ARBA00022771"/>
    </source>
</evidence>
<reference evidence="8" key="1">
    <citation type="journal article" date="2023" name="Mol. Phylogenet. Evol.">
        <title>Genome-scale phylogeny and comparative genomics of the fungal order Sordariales.</title>
        <authorList>
            <person name="Hensen N."/>
            <person name="Bonometti L."/>
            <person name="Westerberg I."/>
            <person name="Brannstrom I.O."/>
            <person name="Guillou S."/>
            <person name="Cros-Aarteil S."/>
            <person name="Calhoun S."/>
            <person name="Haridas S."/>
            <person name="Kuo A."/>
            <person name="Mondo S."/>
            <person name="Pangilinan J."/>
            <person name="Riley R."/>
            <person name="LaButti K."/>
            <person name="Andreopoulos B."/>
            <person name="Lipzen A."/>
            <person name="Chen C."/>
            <person name="Yan M."/>
            <person name="Daum C."/>
            <person name="Ng V."/>
            <person name="Clum A."/>
            <person name="Steindorff A."/>
            <person name="Ohm R.A."/>
            <person name="Martin F."/>
            <person name="Silar P."/>
            <person name="Natvig D.O."/>
            <person name="Lalanne C."/>
            <person name="Gautier V."/>
            <person name="Ament-Velasquez S.L."/>
            <person name="Kruys A."/>
            <person name="Hutchinson M.I."/>
            <person name="Powell A.J."/>
            <person name="Barry K."/>
            <person name="Miller A.N."/>
            <person name="Grigoriev I.V."/>
            <person name="Debuchy R."/>
            <person name="Gladieux P."/>
            <person name="Hiltunen Thoren M."/>
            <person name="Johannesson H."/>
        </authorList>
    </citation>
    <scope>NUCLEOTIDE SEQUENCE</scope>
    <source>
        <strain evidence="8">PSN309</strain>
    </source>
</reference>
<sequence length="562" mass="63106">MPPPNTPEEGLITRTAESLALTSISAPPATASSPPSAPRTRATSPDPNNRTTCPSRDSSDLLEIDYQILEYIDSVDETLLCPVCRTPFYSPITTTCGHTFCAGCINRALEVQPTCPIDRQPINKTRDYHRPPLIVKDQLDRLKVKCPNRGCEHICSREHLNAHYERRCEYTLVRCPDPWCNKRIARRHVSPASACMHREVSCRYCEQSVPLVDLNTHYDYICTGATTKCSDCDATVVLHRLEKHRLDDCPETIIRCKWHIAGCKVDDKRRTVLEHEDGCPYEIIGQLVKERAEDRKTIENLTDRLLALETERNETNERRARRREQLTQRSTPSSTSIYNPPRDRMTQDELLALEDPLLAPHFVHNNHHNNPDDLTPTGEASSSHPSRSSTWVSPEDYMLARFERLEARMEDLSKQFLETDAHQSMNLLQQTMALNQQLVELGSKVGVLSMHTNWLMNMQRHKHFQQRAGAVAAAAAAAGFSSSVASASMNPPYPTSMPPQPPIPSSATDNDNNIVVNVGGSFGNGTRVVPSPVGVVDNLPPRYPNGRSSRRNSEGREMPPRL</sequence>
<accession>A0AAN6WYB7</accession>
<gene>
    <name evidence="8" type="ORF">QBC35DRAFT_492102</name>
</gene>
<dbReference type="InterPro" id="IPR001293">
    <property type="entry name" value="Znf_TRAF"/>
</dbReference>
<keyword evidence="3 4" id="KW-0862">Zinc</keyword>
<feature type="compositionally biased region" description="Polar residues" evidence="5">
    <location>
        <begin position="46"/>
        <end position="56"/>
    </location>
</feature>
<evidence type="ECO:0000256" key="5">
    <source>
        <dbReference type="SAM" id="MobiDB-lite"/>
    </source>
</evidence>
<feature type="compositionally biased region" description="Basic and acidic residues" evidence="5">
    <location>
        <begin position="551"/>
        <end position="562"/>
    </location>
</feature>
<dbReference type="Proteomes" id="UP001302126">
    <property type="component" value="Unassembled WGS sequence"/>
</dbReference>
<dbReference type="SUPFAM" id="SSF49599">
    <property type="entry name" value="TRAF domain-like"/>
    <property type="match status" value="1"/>
</dbReference>
<dbReference type="SMART" id="SM00184">
    <property type="entry name" value="RING"/>
    <property type="match status" value="1"/>
</dbReference>
<feature type="compositionally biased region" description="Low complexity" evidence="5">
    <location>
        <begin position="22"/>
        <end position="45"/>
    </location>
</feature>
<evidence type="ECO:0000313" key="9">
    <source>
        <dbReference type="Proteomes" id="UP001302126"/>
    </source>
</evidence>
<dbReference type="PROSITE" id="PS50145">
    <property type="entry name" value="ZF_TRAF"/>
    <property type="match status" value="1"/>
</dbReference>
<evidence type="ECO:0000259" key="6">
    <source>
        <dbReference type="PROSITE" id="PS50089"/>
    </source>
</evidence>
<dbReference type="SUPFAM" id="SSF57850">
    <property type="entry name" value="RING/U-box"/>
    <property type="match status" value="1"/>
</dbReference>
<organism evidence="8 9">
    <name type="scientific">Podospora australis</name>
    <dbReference type="NCBI Taxonomy" id="1536484"/>
    <lineage>
        <taxon>Eukaryota</taxon>
        <taxon>Fungi</taxon>
        <taxon>Dikarya</taxon>
        <taxon>Ascomycota</taxon>
        <taxon>Pezizomycotina</taxon>
        <taxon>Sordariomycetes</taxon>
        <taxon>Sordariomycetidae</taxon>
        <taxon>Sordariales</taxon>
        <taxon>Podosporaceae</taxon>
        <taxon>Podospora</taxon>
    </lineage>
</organism>
<evidence type="ECO:0000313" key="8">
    <source>
        <dbReference type="EMBL" id="KAK4189913.1"/>
    </source>
</evidence>
<protein>
    <submittedName>
        <fullName evidence="8">Uncharacterized protein</fullName>
    </submittedName>
</protein>
<feature type="region of interest" description="Disordered" evidence="5">
    <location>
        <begin position="22"/>
        <end position="57"/>
    </location>
</feature>
<feature type="zinc finger region" description="TRAF-type" evidence="4">
    <location>
        <begin position="216"/>
        <end position="264"/>
    </location>
</feature>
<evidence type="ECO:0000259" key="7">
    <source>
        <dbReference type="PROSITE" id="PS50145"/>
    </source>
</evidence>
<keyword evidence="2 4" id="KW-0863">Zinc-finger</keyword>
<reference evidence="8" key="2">
    <citation type="submission" date="2023-05" db="EMBL/GenBank/DDBJ databases">
        <authorList>
            <consortium name="Lawrence Berkeley National Laboratory"/>
            <person name="Steindorff A."/>
            <person name="Hensen N."/>
            <person name="Bonometti L."/>
            <person name="Westerberg I."/>
            <person name="Brannstrom I.O."/>
            <person name="Guillou S."/>
            <person name="Cros-Aarteil S."/>
            <person name="Calhoun S."/>
            <person name="Haridas S."/>
            <person name="Kuo A."/>
            <person name="Mondo S."/>
            <person name="Pangilinan J."/>
            <person name="Riley R."/>
            <person name="Labutti K."/>
            <person name="Andreopoulos B."/>
            <person name="Lipzen A."/>
            <person name="Chen C."/>
            <person name="Yanf M."/>
            <person name="Daum C."/>
            <person name="Ng V."/>
            <person name="Clum A."/>
            <person name="Ohm R."/>
            <person name="Martin F."/>
            <person name="Silar P."/>
            <person name="Natvig D."/>
            <person name="Lalanne C."/>
            <person name="Gautier V."/>
            <person name="Ament-Velasquez S.L."/>
            <person name="Kruys A."/>
            <person name="Hutchinson M.I."/>
            <person name="Powell A.J."/>
            <person name="Barry K."/>
            <person name="Miller A.N."/>
            <person name="Grigoriev I.V."/>
            <person name="Debuchy R."/>
            <person name="Gladieux P."/>
            <person name="Thoren M.H."/>
            <person name="Johannesson H."/>
        </authorList>
    </citation>
    <scope>NUCLEOTIDE SEQUENCE</scope>
    <source>
        <strain evidence="8">PSN309</strain>
    </source>
</reference>
<dbReference type="PANTHER" id="PTHR10131">
    <property type="entry name" value="TNF RECEPTOR ASSOCIATED FACTOR"/>
    <property type="match status" value="1"/>
</dbReference>
<feature type="compositionally biased region" description="Basic and acidic residues" evidence="5">
    <location>
        <begin position="312"/>
        <end position="326"/>
    </location>
</feature>
<feature type="compositionally biased region" description="Polar residues" evidence="5">
    <location>
        <begin position="378"/>
        <end position="392"/>
    </location>
</feature>
<feature type="domain" description="TRAF-type" evidence="7">
    <location>
        <begin position="216"/>
        <end position="264"/>
    </location>
</feature>
<comment type="caution">
    <text evidence="8">The sequence shown here is derived from an EMBL/GenBank/DDBJ whole genome shotgun (WGS) entry which is preliminary data.</text>
</comment>
<evidence type="ECO:0000256" key="1">
    <source>
        <dbReference type="ARBA" id="ARBA00022723"/>
    </source>
</evidence>
<feature type="region of interest" description="Disordered" evidence="5">
    <location>
        <begin position="361"/>
        <end position="392"/>
    </location>
</feature>